<dbReference type="RefSeq" id="WP_065957682.1">
    <property type="nucleotide sequence ID" value="NZ_BLBO01000088.1"/>
</dbReference>
<evidence type="ECO:0000313" key="1">
    <source>
        <dbReference type="EMBL" id="WHM78983.1"/>
    </source>
</evidence>
<sequence>MEQHYYAVLIQINIGKSVWLVPQKNGTLAWSDEISGTRVFSSYEEAKKTVENHFLEDFGFIGSYKIIEFSHQELLDFEIIVEGR</sequence>
<dbReference type="EMBL" id="CP125360">
    <property type="protein sequence ID" value="WHM78983.1"/>
    <property type="molecule type" value="Genomic_DNA"/>
</dbReference>
<evidence type="ECO:0000313" key="2">
    <source>
        <dbReference type="Proteomes" id="UP001237475"/>
    </source>
</evidence>
<dbReference type="Proteomes" id="UP001237475">
    <property type="component" value="Chromosome"/>
</dbReference>
<name>A0AB38Y0U0_STREQ</name>
<proteinExistence type="predicted"/>
<protein>
    <recommendedName>
        <fullName evidence="3">Phage protein</fullName>
    </recommendedName>
</protein>
<dbReference type="AlphaFoldDB" id="A0AB38Y0U0"/>
<accession>A0AB38Y0U0</accession>
<reference evidence="1" key="1">
    <citation type="submission" date="2023-04" db="EMBL/GenBank/DDBJ databases">
        <title>Complete genomes of S. dygalactiae subsp equisimilis isolates causing bacteremia in cancer patients.</title>
        <authorList>
            <person name="Anand S."/>
            <person name="Arias J."/>
            <person name="Delafuente J."/>
            <person name="Elgamal H."/>
            <person name="Prevost T."/>
            <person name="Liu X."/>
            <person name="Kalia A."/>
        </authorList>
    </citation>
    <scope>NUCLEOTIDE SEQUENCE</scope>
    <source>
        <strain evidence="1">UT_120444</strain>
    </source>
</reference>
<evidence type="ECO:0008006" key="3">
    <source>
        <dbReference type="Google" id="ProtNLM"/>
    </source>
</evidence>
<gene>
    <name evidence="1" type="ORF">OPT59_10170</name>
</gene>
<organism evidence="1 2">
    <name type="scientific">Streptococcus dysgalactiae subsp. equisimilis</name>
    <name type="common">Streptococcus equisimilis</name>
    <dbReference type="NCBI Taxonomy" id="119602"/>
    <lineage>
        <taxon>Bacteria</taxon>
        <taxon>Bacillati</taxon>
        <taxon>Bacillota</taxon>
        <taxon>Bacilli</taxon>
        <taxon>Lactobacillales</taxon>
        <taxon>Streptococcaceae</taxon>
        <taxon>Streptococcus</taxon>
    </lineage>
</organism>